<protein>
    <submittedName>
        <fullName evidence="5">1,5-anhydro-D-fructose reductase</fullName>
        <ecNumber evidence="5">1.1.1.292</ecNumber>
    </submittedName>
</protein>
<gene>
    <name evidence="5" type="primary">afr3</name>
    <name evidence="5" type="ORF">EKD16_12740</name>
</gene>
<dbReference type="EC" id="1.1.1.292" evidence="5"/>
<dbReference type="InterPro" id="IPR055170">
    <property type="entry name" value="GFO_IDH_MocA-like_dom"/>
</dbReference>
<evidence type="ECO:0000259" key="3">
    <source>
        <dbReference type="Pfam" id="PF01408"/>
    </source>
</evidence>
<dbReference type="InterPro" id="IPR036291">
    <property type="entry name" value="NAD(P)-bd_dom_sf"/>
</dbReference>
<dbReference type="RefSeq" id="WP_242676943.1">
    <property type="nucleotide sequence ID" value="NZ_CP036455.1"/>
</dbReference>
<dbReference type="Gene3D" id="3.40.50.720">
    <property type="entry name" value="NAD(P)-binding Rossmann-like Domain"/>
    <property type="match status" value="1"/>
</dbReference>
<dbReference type="EMBL" id="CP036455">
    <property type="protein sequence ID" value="QBI54330.1"/>
    <property type="molecule type" value="Genomic_DNA"/>
</dbReference>
<name>A0A4P6Q2F4_9ACTN</name>
<dbReference type="Gene3D" id="3.30.360.10">
    <property type="entry name" value="Dihydrodipicolinate Reductase, domain 2"/>
    <property type="match status" value="1"/>
</dbReference>
<sequence length="334" mass="35882">MPDDTSPQPPVRWGILGTGKIAQRFVTGLRAVDDAEVVAVGSRSEETARRFADTWDIPRAHGDYADLAADTGVDVVYVATPHNVHHRATLMCLEAGRHVLCEKPLAVNAAEAAEMVDAAKRRGRFLMEGMWTRFAPAMAEVRKLLADGAIGEVRMVTATIGGRMDYDPQGRLFAPELAGGALLDVGVYPVAFASMFLGEFTGIQAQAHKAPTGVDAQVAMSVTGRNGVLGVLGCSIEAPIPRRADIVGTGGSIALTDWFCPTGFVLRRAGAEPEEFSFPHRANGFEYEVMEVHRRLREQALESPLMPWAESLRIAEALDAVRADIGVTYPGEGG</sequence>
<comment type="similarity">
    <text evidence="1">Belongs to the Gfo/Idh/MocA family.</text>
</comment>
<dbReference type="Pfam" id="PF01408">
    <property type="entry name" value="GFO_IDH_MocA"/>
    <property type="match status" value="1"/>
</dbReference>
<dbReference type="KEGG" id="strr:EKD16_12740"/>
<dbReference type="PANTHER" id="PTHR22604">
    <property type="entry name" value="OXIDOREDUCTASES"/>
    <property type="match status" value="1"/>
</dbReference>
<dbReference type="GO" id="GO:0000166">
    <property type="term" value="F:nucleotide binding"/>
    <property type="evidence" value="ECO:0007669"/>
    <property type="project" value="InterPro"/>
</dbReference>
<dbReference type="Proteomes" id="UP000292235">
    <property type="component" value="Chromosome"/>
</dbReference>
<evidence type="ECO:0000256" key="2">
    <source>
        <dbReference type="ARBA" id="ARBA00023002"/>
    </source>
</evidence>
<proteinExistence type="inferred from homology"/>
<dbReference type="PANTHER" id="PTHR22604:SF105">
    <property type="entry name" value="TRANS-1,2-DIHYDROBENZENE-1,2-DIOL DEHYDROGENASE"/>
    <property type="match status" value="1"/>
</dbReference>
<feature type="domain" description="Gfo/Idh/MocA-like oxidoreductase N-terminal" evidence="3">
    <location>
        <begin position="11"/>
        <end position="129"/>
    </location>
</feature>
<dbReference type="InterPro" id="IPR050984">
    <property type="entry name" value="Gfo/Idh/MocA_domain"/>
</dbReference>
<dbReference type="SUPFAM" id="SSF55347">
    <property type="entry name" value="Glyceraldehyde-3-phosphate dehydrogenase-like, C-terminal domain"/>
    <property type="match status" value="1"/>
</dbReference>
<dbReference type="SUPFAM" id="SSF51735">
    <property type="entry name" value="NAD(P)-binding Rossmann-fold domains"/>
    <property type="match status" value="1"/>
</dbReference>
<evidence type="ECO:0000259" key="4">
    <source>
        <dbReference type="Pfam" id="PF22725"/>
    </source>
</evidence>
<evidence type="ECO:0000313" key="6">
    <source>
        <dbReference type="Proteomes" id="UP000292235"/>
    </source>
</evidence>
<evidence type="ECO:0000256" key="1">
    <source>
        <dbReference type="ARBA" id="ARBA00010928"/>
    </source>
</evidence>
<keyword evidence="2 5" id="KW-0560">Oxidoreductase</keyword>
<dbReference type="AlphaFoldDB" id="A0A4P6Q2F4"/>
<evidence type="ECO:0000313" key="5">
    <source>
        <dbReference type="EMBL" id="QBI54330.1"/>
    </source>
</evidence>
<dbReference type="InterPro" id="IPR000683">
    <property type="entry name" value="Gfo/Idh/MocA-like_OxRdtase_N"/>
</dbReference>
<accession>A0A4P6Q2F4</accession>
<feature type="domain" description="GFO/IDH/MocA-like oxidoreductase" evidence="4">
    <location>
        <begin position="139"/>
        <end position="253"/>
    </location>
</feature>
<dbReference type="GO" id="GO:0033712">
    <property type="term" value="F:1,5-anhydro-D-fructose reductase (1,5-anhydro-D-mannitol-forming) activity"/>
    <property type="evidence" value="ECO:0007669"/>
    <property type="project" value="UniProtKB-EC"/>
</dbReference>
<keyword evidence="6" id="KW-1185">Reference proteome</keyword>
<reference evidence="5 6" key="1">
    <citation type="submission" date="2019-02" db="EMBL/GenBank/DDBJ databases">
        <authorList>
            <person name="Khodamoradi S."/>
            <person name="Hahnke R.L."/>
            <person name="Kaempfer P."/>
            <person name="Schumann P."/>
            <person name="Rohde M."/>
            <person name="Steinert M."/>
            <person name="Luzhetskyy A."/>
            <person name="Wink J."/>
            <person name="Ruckert C."/>
        </authorList>
    </citation>
    <scope>NUCLEOTIDE SEQUENCE [LARGE SCALE GENOMIC DNA]</scope>
    <source>
        <strain evidence="5 6">M2</strain>
    </source>
</reference>
<dbReference type="Pfam" id="PF22725">
    <property type="entry name" value="GFO_IDH_MocA_C3"/>
    <property type="match status" value="1"/>
</dbReference>
<organism evidence="5 6">
    <name type="scientific">Streptomonospora litoralis</name>
    <dbReference type="NCBI Taxonomy" id="2498135"/>
    <lineage>
        <taxon>Bacteria</taxon>
        <taxon>Bacillati</taxon>
        <taxon>Actinomycetota</taxon>
        <taxon>Actinomycetes</taxon>
        <taxon>Streptosporangiales</taxon>
        <taxon>Nocardiopsidaceae</taxon>
        <taxon>Streptomonospora</taxon>
    </lineage>
</organism>